<evidence type="ECO:0000256" key="2">
    <source>
        <dbReference type="ARBA" id="ARBA00005638"/>
    </source>
</evidence>
<accession>A0A0S6VRP8</accession>
<dbReference type="Gene3D" id="3.40.190.10">
    <property type="entry name" value="Periplasmic binding protein-like II"/>
    <property type="match status" value="2"/>
</dbReference>
<evidence type="ECO:0000313" key="11">
    <source>
        <dbReference type="Proteomes" id="UP000030700"/>
    </source>
</evidence>
<dbReference type="FunFam" id="3.40.190.10:FF:000005">
    <property type="entry name" value="Porphobilinogen deaminase"/>
    <property type="match status" value="1"/>
</dbReference>
<protein>
    <recommendedName>
        <fullName evidence="7">Porphobilinogen deaminase</fullName>
        <shortName evidence="7">PBG</shortName>
        <ecNumber evidence="7">2.5.1.61</ecNumber>
    </recommendedName>
    <alternativeName>
        <fullName evidence="7">Hydroxymethylbilane synthase</fullName>
        <shortName evidence="7">HMBS</shortName>
    </alternativeName>
    <alternativeName>
        <fullName evidence="7">Pre-uroporphyrinogen synthase</fullName>
    </alternativeName>
</protein>
<evidence type="ECO:0000256" key="1">
    <source>
        <dbReference type="ARBA" id="ARBA00002869"/>
    </source>
</evidence>
<dbReference type="EC" id="2.5.1.61" evidence="7"/>
<comment type="miscellaneous">
    <text evidence="7">The porphobilinogen subunits are added to the dipyrromethane group.</text>
</comment>
<name>A0A0S6VRP8_9BACT</name>
<dbReference type="HAMAP" id="MF_00260">
    <property type="entry name" value="Porphobil_deam"/>
    <property type="match status" value="1"/>
</dbReference>
<feature type="modified residue" description="S-(dipyrrolylmethanemethyl)cysteine" evidence="7">
    <location>
        <position position="238"/>
    </location>
</feature>
<dbReference type="PRINTS" id="PR00151">
    <property type="entry name" value="PORPHBDMNASE"/>
</dbReference>
<dbReference type="EMBL" id="DF820455">
    <property type="protein sequence ID" value="GAK50061.1"/>
    <property type="molecule type" value="Genomic_DNA"/>
</dbReference>
<dbReference type="InterPro" id="IPR036803">
    <property type="entry name" value="Porphobilinogen_deaminase_C_sf"/>
</dbReference>
<dbReference type="Gene3D" id="3.30.160.40">
    <property type="entry name" value="Porphobilinogen deaminase, C-terminal domain"/>
    <property type="match status" value="1"/>
</dbReference>
<evidence type="ECO:0000313" key="10">
    <source>
        <dbReference type="EMBL" id="GAK50061.1"/>
    </source>
</evidence>
<dbReference type="GO" id="GO:0006782">
    <property type="term" value="P:protoporphyrinogen IX biosynthetic process"/>
    <property type="evidence" value="ECO:0007669"/>
    <property type="project" value="UniProtKB-UniRule"/>
</dbReference>
<evidence type="ECO:0000256" key="4">
    <source>
        <dbReference type="ARBA" id="ARBA00022679"/>
    </source>
</evidence>
<evidence type="ECO:0000256" key="3">
    <source>
        <dbReference type="ARBA" id="ARBA00011245"/>
    </source>
</evidence>
<gene>
    <name evidence="7" type="primary">hemC</name>
    <name evidence="10" type="ORF">U14_01286</name>
</gene>
<dbReference type="Proteomes" id="UP000030700">
    <property type="component" value="Unassembled WGS sequence"/>
</dbReference>
<dbReference type="InterPro" id="IPR022418">
    <property type="entry name" value="Porphobilinogen_deaminase_C"/>
</dbReference>
<sequence length="293" mass="32055">MPLLRIATRKSVLAQLQTDLIITELERRFGVACEKVLISTKGDQMLDVTLDKIGGKGLFVKEIETALLNGEADAAVHSMKDVPAELPDGCELAAMLLRDDVRDAFVARDGIGFFDLPSGAKIGTSSRRREQQLRQLRPDIHVVPIRGNVQTRLNKLHSESLDGTILAAAGLNRLNLSAVVTEYFAPQQMIPAVGQGALGVEILSNSPHAALFRQLDDAATRLCVEAERQFMRTLNADCHAAIGAYARLDGSLLRLIGMFEVNKRIVIREITDSPHQSTSLGQRLAERIFLATP</sequence>
<evidence type="ECO:0000256" key="6">
    <source>
        <dbReference type="ARBA" id="ARBA00048169"/>
    </source>
</evidence>
<dbReference type="PIRSF" id="PIRSF001438">
    <property type="entry name" value="4pyrrol_synth_OHMeBilane_synth"/>
    <property type="match status" value="1"/>
</dbReference>
<reference evidence="10" key="1">
    <citation type="journal article" date="2015" name="PeerJ">
        <title>First genomic representation of candidate bacterial phylum KSB3 points to enhanced environmental sensing as a trigger of wastewater bulking.</title>
        <authorList>
            <person name="Sekiguchi Y."/>
            <person name="Ohashi A."/>
            <person name="Parks D.H."/>
            <person name="Yamauchi T."/>
            <person name="Tyson G.W."/>
            <person name="Hugenholtz P."/>
        </authorList>
    </citation>
    <scope>NUCLEOTIDE SEQUENCE [LARGE SCALE GENOMIC DNA]</scope>
</reference>
<dbReference type="SUPFAM" id="SSF53850">
    <property type="entry name" value="Periplasmic binding protein-like II"/>
    <property type="match status" value="1"/>
</dbReference>
<evidence type="ECO:0000259" key="8">
    <source>
        <dbReference type="Pfam" id="PF01379"/>
    </source>
</evidence>
<keyword evidence="5 7" id="KW-0627">Porphyrin biosynthesis</keyword>
<comment type="cofactor">
    <cofactor evidence="7">
        <name>dipyrromethane</name>
        <dbReference type="ChEBI" id="CHEBI:60342"/>
    </cofactor>
    <text evidence="7">Binds 1 dipyrromethane group covalently.</text>
</comment>
<organism evidence="10">
    <name type="scientific">Candidatus Moduliflexus flocculans</name>
    <dbReference type="NCBI Taxonomy" id="1499966"/>
    <lineage>
        <taxon>Bacteria</taxon>
        <taxon>Candidatus Moduliflexota</taxon>
        <taxon>Candidatus Moduliflexia</taxon>
        <taxon>Candidatus Moduliflexales</taxon>
        <taxon>Candidatus Moduliflexaceae</taxon>
    </lineage>
</organism>
<dbReference type="InterPro" id="IPR022417">
    <property type="entry name" value="Porphobilin_deaminase_N"/>
</dbReference>
<dbReference type="AlphaFoldDB" id="A0A0S6VRP8"/>
<dbReference type="GO" id="GO:0004418">
    <property type="term" value="F:hydroxymethylbilane synthase activity"/>
    <property type="evidence" value="ECO:0007669"/>
    <property type="project" value="UniProtKB-UniRule"/>
</dbReference>
<dbReference type="STRING" id="1499966.U14_01286"/>
<evidence type="ECO:0000259" key="9">
    <source>
        <dbReference type="Pfam" id="PF03900"/>
    </source>
</evidence>
<dbReference type="InterPro" id="IPR000860">
    <property type="entry name" value="HemC"/>
</dbReference>
<evidence type="ECO:0000256" key="7">
    <source>
        <dbReference type="HAMAP-Rule" id="MF_00260"/>
    </source>
</evidence>
<dbReference type="Pfam" id="PF01379">
    <property type="entry name" value="Porphobil_deam"/>
    <property type="match status" value="1"/>
</dbReference>
<dbReference type="InterPro" id="IPR022419">
    <property type="entry name" value="Porphobilin_deaminase_cofac_BS"/>
</dbReference>
<dbReference type="NCBIfam" id="TIGR00212">
    <property type="entry name" value="hemC"/>
    <property type="match status" value="1"/>
</dbReference>
<comment type="similarity">
    <text evidence="2 7">Belongs to the HMBS family.</text>
</comment>
<evidence type="ECO:0000256" key="5">
    <source>
        <dbReference type="ARBA" id="ARBA00023244"/>
    </source>
</evidence>
<comment type="catalytic activity">
    <reaction evidence="6 7">
        <text>4 porphobilinogen + H2O = hydroxymethylbilane + 4 NH4(+)</text>
        <dbReference type="Rhea" id="RHEA:13185"/>
        <dbReference type="ChEBI" id="CHEBI:15377"/>
        <dbReference type="ChEBI" id="CHEBI:28938"/>
        <dbReference type="ChEBI" id="CHEBI:57845"/>
        <dbReference type="ChEBI" id="CHEBI:58126"/>
        <dbReference type="EC" id="2.5.1.61"/>
    </reaction>
</comment>
<comment type="subunit">
    <text evidence="3 7">Monomer.</text>
</comment>
<comment type="function">
    <text evidence="1 7">Tetrapolymerization of the monopyrrole PBG into the hydroxymethylbilane pre-uroporphyrinogen in several discrete steps.</text>
</comment>
<dbReference type="PROSITE" id="PS00533">
    <property type="entry name" value="PORPHOBILINOGEN_DEAM"/>
    <property type="match status" value="1"/>
</dbReference>
<feature type="domain" description="Porphobilinogen deaminase N-terminal" evidence="8">
    <location>
        <begin position="4"/>
        <end position="206"/>
    </location>
</feature>
<dbReference type="Pfam" id="PF03900">
    <property type="entry name" value="Porphobil_deamC"/>
    <property type="match status" value="1"/>
</dbReference>
<keyword evidence="11" id="KW-1185">Reference proteome</keyword>
<dbReference type="SUPFAM" id="SSF54782">
    <property type="entry name" value="Porphobilinogen deaminase (hydroxymethylbilane synthase), C-terminal domain"/>
    <property type="match status" value="1"/>
</dbReference>
<dbReference type="GO" id="GO:0005737">
    <property type="term" value="C:cytoplasm"/>
    <property type="evidence" value="ECO:0007669"/>
    <property type="project" value="UniProtKB-UniRule"/>
</dbReference>
<dbReference type="PANTHER" id="PTHR11557:SF0">
    <property type="entry name" value="PORPHOBILINOGEN DEAMINASE"/>
    <property type="match status" value="1"/>
</dbReference>
<feature type="domain" description="Porphobilinogen deaminase C-terminal" evidence="9">
    <location>
        <begin position="222"/>
        <end position="288"/>
    </location>
</feature>
<proteinExistence type="inferred from homology"/>
<keyword evidence="4 7" id="KW-0808">Transferase</keyword>
<dbReference type="PANTHER" id="PTHR11557">
    <property type="entry name" value="PORPHOBILINOGEN DEAMINASE"/>
    <property type="match status" value="1"/>
</dbReference>
<dbReference type="HOGENOM" id="CLU_019704_0_2_0"/>